<evidence type="ECO:0000313" key="3">
    <source>
        <dbReference type="Proteomes" id="UP001497516"/>
    </source>
</evidence>
<dbReference type="Proteomes" id="UP001497516">
    <property type="component" value="Chromosome 8"/>
</dbReference>
<protein>
    <submittedName>
        <fullName evidence="2">Uncharacterized protein</fullName>
    </submittedName>
</protein>
<dbReference type="EMBL" id="OZ034821">
    <property type="protein sequence ID" value="CAL1405916.1"/>
    <property type="molecule type" value="Genomic_DNA"/>
</dbReference>
<keyword evidence="1" id="KW-0472">Membrane</keyword>
<name>A0AAV2G5W2_9ROSI</name>
<organism evidence="2 3">
    <name type="scientific">Linum trigynum</name>
    <dbReference type="NCBI Taxonomy" id="586398"/>
    <lineage>
        <taxon>Eukaryota</taxon>
        <taxon>Viridiplantae</taxon>
        <taxon>Streptophyta</taxon>
        <taxon>Embryophyta</taxon>
        <taxon>Tracheophyta</taxon>
        <taxon>Spermatophyta</taxon>
        <taxon>Magnoliopsida</taxon>
        <taxon>eudicotyledons</taxon>
        <taxon>Gunneridae</taxon>
        <taxon>Pentapetalae</taxon>
        <taxon>rosids</taxon>
        <taxon>fabids</taxon>
        <taxon>Malpighiales</taxon>
        <taxon>Linaceae</taxon>
        <taxon>Linum</taxon>
    </lineage>
</organism>
<evidence type="ECO:0000313" key="2">
    <source>
        <dbReference type="EMBL" id="CAL1405916.1"/>
    </source>
</evidence>
<keyword evidence="1" id="KW-1133">Transmembrane helix</keyword>
<keyword evidence="1" id="KW-0812">Transmembrane</keyword>
<proteinExistence type="predicted"/>
<accession>A0AAV2G5W2</accession>
<gene>
    <name evidence="2" type="ORF">LTRI10_LOCUS45675</name>
</gene>
<feature type="transmembrane region" description="Helical" evidence="1">
    <location>
        <begin position="6"/>
        <end position="24"/>
    </location>
</feature>
<reference evidence="2 3" key="1">
    <citation type="submission" date="2024-04" db="EMBL/GenBank/DDBJ databases">
        <authorList>
            <person name="Fracassetti M."/>
        </authorList>
    </citation>
    <scope>NUCLEOTIDE SEQUENCE [LARGE SCALE GENOMIC DNA]</scope>
</reference>
<evidence type="ECO:0000256" key="1">
    <source>
        <dbReference type="SAM" id="Phobius"/>
    </source>
</evidence>
<keyword evidence="3" id="KW-1185">Reference proteome</keyword>
<dbReference type="AlphaFoldDB" id="A0AAV2G5W2"/>
<sequence>MKSVTVAAVIHINGDGSLISYYFFVSVTLPKLKNLYLPWLTWLAVRFLLSLSELSSYLNELLINCFVYDIV</sequence>